<accession>A0A5D3KHM7</accession>
<proteinExistence type="predicted"/>
<evidence type="ECO:0000313" key="3">
    <source>
        <dbReference type="EMBL" id="TYL90625.1"/>
    </source>
</evidence>
<feature type="region of interest" description="Disordered" evidence="1">
    <location>
        <begin position="1"/>
        <end position="56"/>
    </location>
</feature>
<dbReference type="Pfam" id="PF00144">
    <property type="entry name" value="Beta-lactamase"/>
    <property type="match status" value="1"/>
</dbReference>
<dbReference type="RefSeq" id="WP_148775987.1">
    <property type="nucleotide sequence ID" value="NZ_VSSS01000051.1"/>
</dbReference>
<gene>
    <name evidence="3" type="ORF">FXB40_31495</name>
</gene>
<dbReference type="OrthoDB" id="9814204at2"/>
<dbReference type="Proteomes" id="UP000324758">
    <property type="component" value="Unassembled WGS sequence"/>
</dbReference>
<evidence type="ECO:0000313" key="4">
    <source>
        <dbReference type="Proteomes" id="UP000324758"/>
    </source>
</evidence>
<evidence type="ECO:0000259" key="2">
    <source>
        <dbReference type="Pfam" id="PF00144"/>
    </source>
</evidence>
<feature type="compositionally biased region" description="Basic residues" evidence="1">
    <location>
        <begin position="1"/>
        <end position="16"/>
    </location>
</feature>
<protein>
    <submittedName>
        <fullName evidence="3">Serine hydrolase</fullName>
    </submittedName>
</protein>
<dbReference type="Gene3D" id="3.40.710.10">
    <property type="entry name" value="DD-peptidase/beta-lactamase superfamily"/>
    <property type="match status" value="1"/>
</dbReference>
<dbReference type="SUPFAM" id="SSF56601">
    <property type="entry name" value="beta-lactamase/transpeptidase-like"/>
    <property type="match status" value="1"/>
</dbReference>
<organism evidence="3 4">
    <name type="scientific">Bradyrhizobium rifense</name>
    <dbReference type="NCBI Taxonomy" id="515499"/>
    <lineage>
        <taxon>Bacteria</taxon>
        <taxon>Pseudomonadati</taxon>
        <taxon>Pseudomonadota</taxon>
        <taxon>Alphaproteobacteria</taxon>
        <taxon>Hyphomicrobiales</taxon>
        <taxon>Nitrobacteraceae</taxon>
        <taxon>Bradyrhizobium</taxon>
    </lineage>
</organism>
<dbReference type="InterPro" id="IPR001466">
    <property type="entry name" value="Beta-lactam-related"/>
</dbReference>
<dbReference type="PANTHER" id="PTHR43283">
    <property type="entry name" value="BETA-LACTAMASE-RELATED"/>
    <property type="match status" value="1"/>
</dbReference>
<dbReference type="GO" id="GO:0016787">
    <property type="term" value="F:hydrolase activity"/>
    <property type="evidence" value="ECO:0007669"/>
    <property type="project" value="UniProtKB-KW"/>
</dbReference>
<sequence>MGARRAGARRPRHLHGRASGGELISRLGFSRPGFSDPATPQNKHTPNGILESGVAGNGGGEPDMRVSISCVAALCAFALGPVGVQTAFGTEPASDCGIPQEIHDGWAMTSPDKQGMNVSLLCAMESGISGGMLANVDDIVVIRHGVLVYERYFADPQRPRHADATTRRRGNAMTKSVVSLLVGIAMERGLIKDLDVPAFFYLPEHADLRMLDKDPITLRHLLMMSAGLGSDRAPGVTFRYSDTETELVGAILKKVTGKTVDVLAQEELFVPLGINDVEWLKSPFNNVAMSSEGLNLRPRDWAKIGQLVLNHGVWEGRQIVPASWVDQSTAEQIKTEWPLSYGYQWWLGRSLEGTREVQWIAAMGVNSQKTIIIPALDMVVVFNASRRSKNMVAPELDLLDRYIVPAALKN</sequence>
<reference evidence="3 4" key="1">
    <citation type="submission" date="2019-08" db="EMBL/GenBank/DDBJ databases">
        <title>Bradyrhizobium hipponensis sp. nov., a rhizobium isolated from a Lupinus angustifolius root nodule in Tunisia.</title>
        <authorList>
            <person name="Off K."/>
            <person name="Rejili M."/>
            <person name="Mars M."/>
            <person name="Brachmann A."/>
            <person name="Marin M."/>
        </authorList>
    </citation>
    <scope>NUCLEOTIDE SEQUENCE [LARGE SCALE GENOMIC DNA]</scope>
    <source>
        <strain evidence="3 4">CTAW71</strain>
    </source>
</reference>
<dbReference type="InterPro" id="IPR050789">
    <property type="entry name" value="Diverse_Enzym_Activities"/>
</dbReference>
<name>A0A5D3KHM7_9BRAD</name>
<keyword evidence="3" id="KW-0378">Hydrolase</keyword>
<evidence type="ECO:0000256" key="1">
    <source>
        <dbReference type="SAM" id="MobiDB-lite"/>
    </source>
</evidence>
<keyword evidence="4" id="KW-1185">Reference proteome</keyword>
<dbReference type="PANTHER" id="PTHR43283:SF7">
    <property type="entry name" value="BETA-LACTAMASE-RELATED DOMAIN-CONTAINING PROTEIN"/>
    <property type="match status" value="1"/>
</dbReference>
<dbReference type="InterPro" id="IPR012338">
    <property type="entry name" value="Beta-lactam/transpept-like"/>
</dbReference>
<feature type="domain" description="Beta-lactamase-related" evidence="2">
    <location>
        <begin position="139"/>
        <end position="399"/>
    </location>
</feature>
<comment type="caution">
    <text evidence="3">The sequence shown here is derived from an EMBL/GenBank/DDBJ whole genome shotgun (WGS) entry which is preliminary data.</text>
</comment>
<dbReference type="EMBL" id="VSSS01000051">
    <property type="protein sequence ID" value="TYL90625.1"/>
    <property type="molecule type" value="Genomic_DNA"/>
</dbReference>
<dbReference type="AlphaFoldDB" id="A0A5D3KHM7"/>